<keyword evidence="3 12" id="KW-1134">Transmembrane beta strand</keyword>
<dbReference type="RefSeq" id="WP_063357408.1">
    <property type="nucleotide sequence ID" value="NZ_AQHB01000049.1"/>
</dbReference>
<evidence type="ECO:0000259" key="15">
    <source>
        <dbReference type="Pfam" id="PF00593"/>
    </source>
</evidence>
<accession>A0A166VUZ2</accession>
<dbReference type="SUPFAM" id="SSF56935">
    <property type="entry name" value="Porins"/>
    <property type="match status" value="1"/>
</dbReference>
<evidence type="ECO:0000256" key="13">
    <source>
        <dbReference type="PROSITE-ProRule" id="PRU10144"/>
    </source>
</evidence>
<dbReference type="InterPro" id="IPR039426">
    <property type="entry name" value="TonB-dep_rcpt-like"/>
</dbReference>
<keyword evidence="8" id="KW-0406">Ion transport</keyword>
<feature type="domain" description="TonB-dependent receptor plug" evidence="16">
    <location>
        <begin position="64"/>
        <end position="169"/>
    </location>
</feature>
<keyword evidence="2 12" id="KW-0813">Transport</keyword>
<feature type="short sequence motif" description="TonB C-terminal box" evidence="13">
    <location>
        <begin position="699"/>
        <end position="716"/>
    </location>
</feature>
<dbReference type="PANTHER" id="PTHR32552">
    <property type="entry name" value="FERRICHROME IRON RECEPTOR-RELATED"/>
    <property type="match status" value="1"/>
</dbReference>
<dbReference type="GO" id="GO:0009279">
    <property type="term" value="C:cell outer membrane"/>
    <property type="evidence" value="ECO:0007669"/>
    <property type="project" value="UniProtKB-SubCell"/>
</dbReference>
<keyword evidence="7" id="KW-0408">Iron</keyword>
<proteinExistence type="inferred from homology"/>
<evidence type="ECO:0000256" key="3">
    <source>
        <dbReference type="ARBA" id="ARBA00022452"/>
    </source>
</evidence>
<sequence>MSRYQLTPAAKSGHTLSKLSSHVSRAVLALSLSTTACSVYADEQTEQIDLERIEVTSEKRTANIMEVASSVTAIFGQELADSEVYSITELGHEIPSLHVYSWGGRRDSNVFIRGIGPGLFTEPTIGFYVDGVNYSSNSIFDLDLVDIERVEVLRGPQGTLYGGNSLAGVINIITKQPDEVQEFKGTFSADNLGSKRVRLGVNTPINDDDLFLGVSLSAHNSDGHIENTYLNKDFGARDDISARTKLRWIASDTLEANFVVDYERFRGDSYAMGLIEKIKANPDQVEHDFEGVDDRDALGASITLDYAGDNVDFISITSWRDWDNFNTADQDTGHDAGYQFHSNSTEKFDQLSHEMRWSSKNTEDYHWLVGIYAYQANTHNTTRNDLNFAAMYPGSGPMVDRSITIKDDQAWAAFGQVDYAITDDITVIAGLRYHKEQREADITINSQSTGVTAQYDGEKEFSEVLPKLALSYQTGNDDLIYASWSKGYRAGGFDTLYPNLSKPSFEPEYSNNYEIAYKALALDNQLSFSVTAFYISLDDQQVQQMLENTTVITDNAGKSASRGVEFESRYQPHPDWTVGFSSSYVDATYSEYKSLNFATGVVEDYSDNRLPNTPKFSANLSVSNRTELNSDYTLFTQLENIYMGEHYFDAGNQMKQSAFHLLNAKVGLETENWYAHLWVKNALDEYYSKVEFNFGFGVTAEAGNPRTIGLTVGTNF</sequence>
<dbReference type="CDD" id="cd01347">
    <property type="entry name" value="ligand_gated_channel"/>
    <property type="match status" value="1"/>
</dbReference>
<dbReference type="EMBL" id="AUYB01000121">
    <property type="protein sequence ID" value="KZN33815.1"/>
    <property type="molecule type" value="Genomic_DNA"/>
</dbReference>
<reference evidence="17 18" key="1">
    <citation type="submission" date="2013-07" db="EMBL/GenBank/DDBJ databases">
        <title>Comparative Genomic and Metabolomic Analysis of Twelve Strains of Pseudoalteromonas luteoviolacea.</title>
        <authorList>
            <person name="Vynne N.G."/>
            <person name="Mansson M."/>
            <person name="Gram L."/>
        </authorList>
    </citation>
    <scope>NUCLEOTIDE SEQUENCE [LARGE SCALE GENOMIC DNA]</scope>
    <source>
        <strain evidence="17 18">DSM 6061</strain>
    </source>
</reference>
<keyword evidence="18" id="KW-1185">Reference proteome</keyword>
<dbReference type="AlphaFoldDB" id="A0A166VUZ2"/>
<evidence type="ECO:0000256" key="4">
    <source>
        <dbReference type="ARBA" id="ARBA00022496"/>
    </source>
</evidence>
<keyword evidence="4" id="KW-0410">Iron transport</keyword>
<keyword evidence="5 12" id="KW-0812">Transmembrane</keyword>
<comment type="subcellular location">
    <subcellularLocation>
        <location evidence="1 12">Cell outer membrane</location>
        <topology evidence="1 12">Multi-pass membrane protein</topology>
    </subcellularLocation>
</comment>
<evidence type="ECO:0000256" key="14">
    <source>
        <dbReference type="RuleBase" id="RU003357"/>
    </source>
</evidence>
<dbReference type="InterPro" id="IPR010917">
    <property type="entry name" value="TonB_rcpt_CS"/>
</dbReference>
<evidence type="ECO:0000256" key="8">
    <source>
        <dbReference type="ARBA" id="ARBA00023065"/>
    </source>
</evidence>
<keyword evidence="9 14" id="KW-0798">TonB box</keyword>
<dbReference type="PATRIC" id="fig|1365250.3.peg.3661"/>
<feature type="domain" description="TonB-dependent receptor-like beta-barrel" evidence="15">
    <location>
        <begin position="257"/>
        <end position="681"/>
    </location>
</feature>
<evidence type="ECO:0000256" key="10">
    <source>
        <dbReference type="ARBA" id="ARBA00023136"/>
    </source>
</evidence>
<evidence type="ECO:0000256" key="11">
    <source>
        <dbReference type="ARBA" id="ARBA00023237"/>
    </source>
</evidence>
<keyword evidence="11 12" id="KW-0998">Cell outer membrane</keyword>
<keyword evidence="10 12" id="KW-0472">Membrane</keyword>
<dbReference type="Proteomes" id="UP000076643">
    <property type="component" value="Unassembled WGS sequence"/>
</dbReference>
<comment type="caution">
    <text evidence="17">The sequence shown here is derived from an EMBL/GenBank/DDBJ whole genome shotgun (WGS) entry which is preliminary data.</text>
</comment>
<evidence type="ECO:0008006" key="19">
    <source>
        <dbReference type="Google" id="ProtNLM"/>
    </source>
</evidence>
<evidence type="ECO:0000256" key="2">
    <source>
        <dbReference type="ARBA" id="ARBA00022448"/>
    </source>
</evidence>
<dbReference type="InterPro" id="IPR000531">
    <property type="entry name" value="Beta-barrel_TonB"/>
</dbReference>
<dbReference type="Pfam" id="PF07715">
    <property type="entry name" value="Plug"/>
    <property type="match status" value="1"/>
</dbReference>
<dbReference type="PROSITE" id="PS52016">
    <property type="entry name" value="TONB_DEPENDENT_REC_3"/>
    <property type="match status" value="1"/>
</dbReference>
<dbReference type="GO" id="GO:0006826">
    <property type="term" value="P:iron ion transport"/>
    <property type="evidence" value="ECO:0007669"/>
    <property type="project" value="UniProtKB-KW"/>
</dbReference>
<evidence type="ECO:0000256" key="7">
    <source>
        <dbReference type="ARBA" id="ARBA00023004"/>
    </source>
</evidence>
<evidence type="ECO:0000256" key="9">
    <source>
        <dbReference type="ARBA" id="ARBA00023077"/>
    </source>
</evidence>
<evidence type="ECO:0000256" key="5">
    <source>
        <dbReference type="ARBA" id="ARBA00022692"/>
    </source>
</evidence>
<comment type="similarity">
    <text evidence="12 14">Belongs to the TonB-dependent receptor family.</text>
</comment>
<evidence type="ECO:0000313" key="18">
    <source>
        <dbReference type="Proteomes" id="UP000076643"/>
    </source>
</evidence>
<evidence type="ECO:0000256" key="12">
    <source>
        <dbReference type="PROSITE-ProRule" id="PRU01360"/>
    </source>
</evidence>
<protein>
    <recommendedName>
        <fullName evidence="19">TonB-denpendent receptor</fullName>
    </recommendedName>
</protein>
<gene>
    <name evidence="17" type="ORF">N475_19790</name>
</gene>
<dbReference type="Pfam" id="PF00593">
    <property type="entry name" value="TonB_dep_Rec_b-barrel"/>
    <property type="match status" value="1"/>
</dbReference>
<dbReference type="InterPro" id="IPR012910">
    <property type="entry name" value="Plug_dom"/>
</dbReference>
<dbReference type="InterPro" id="IPR036942">
    <property type="entry name" value="Beta-barrel_TonB_sf"/>
</dbReference>
<dbReference type="PROSITE" id="PS01156">
    <property type="entry name" value="TONB_DEPENDENT_REC_2"/>
    <property type="match status" value="1"/>
</dbReference>
<evidence type="ECO:0000256" key="6">
    <source>
        <dbReference type="ARBA" id="ARBA00022729"/>
    </source>
</evidence>
<name>A0A166VUZ2_9GAMM</name>
<organism evidence="17 18">
    <name type="scientific">Pseudoalteromonas luteoviolacea DSM 6061</name>
    <dbReference type="NCBI Taxonomy" id="1365250"/>
    <lineage>
        <taxon>Bacteria</taxon>
        <taxon>Pseudomonadati</taxon>
        <taxon>Pseudomonadota</taxon>
        <taxon>Gammaproteobacteria</taxon>
        <taxon>Alteromonadales</taxon>
        <taxon>Pseudoalteromonadaceae</taxon>
        <taxon>Pseudoalteromonas</taxon>
    </lineage>
</organism>
<evidence type="ECO:0000259" key="16">
    <source>
        <dbReference type="Pfam" id="PF07715"/>
    </source>
</evidence>
<dbReference type="PANTHER" id="PTHR32552:SF81">
    <property type="entry name" value="TONB-DEPENDENT OUTER MEMBRANE RECEPTOR"/>
    <property type="match status" value="1"/>
</dbReference>
<evidence type="ECO:0000313" key="17">
    <source>
        <dbReference type="EMBL" id="KZN33815.1"/>
    </source>
</evidence>
<keyword evidence="6" id="KW-0732">Signal</keyword>
<evidence type="ECO:0000256" key="1">
    <source>
        <dbReference type="ARBA" id="ARBA00004571"/>
    </source>
</evidence>
<dbReference type="Gene3D" id="2.40.170.20">
    <property type="entry name" value="TonB-dependent receptor, beta-barrel domain"/>
    <property type="match status" value="1"/>
</dbReference>